<evidence type="ECO:0000313" key="2">
    <source>
        <dbReference type="Proteomes" id="UP000182192"/>
    </source>
</evidence>
<protein>
    <submittedName>
        <fullName evidence="1">Uncharacterized protein</fullName>
    </submittedName>
</protein>
<sequence>MKYAEILDFIPIGEQNAVRGDEICARFDLTARERQKLFEKLRNSGAVICSSHKGLFKPASAAELSAYILRETGRANKISHSLRAARKLLENWGEDNS</sequence>
<organism evidence="1 2">
    <name type="scientific">Ruminococcus albus</name>
    <dbReference type="NCBI Taxonomy" id="1264"/>
    <lineage>
        <taxon>Bacteria</taxon>
        <taxon>Bacillati</taxon>
        <taxon>Bacillota</taxon>
        <taxon>Clostridia</taxon>
        <taxon>Eubacteriales</taxon>
        <taxon>Oscillospiraceae</taxon>
        <taxon>Ruminococcus</taxon>
    </lineage>
</organism>
<dbReference type="EMBL" id="FOKQ01000039">
    <property type="protein sequence ID" value="SFD14390.1"/>
    <property type="molecule type" value="Genomic_DNA"/>
</dbReference>
<dbReference type="AlphaFoldDB" id="A0A1I1Q8F3"/>
<dbReference type="Proteomes" id="UP000182192">
    <property type="component" value="Unassembled WGS sequence"/>
</dbReference>
<reference evidence="1 2" key="1">
    <citation type="submission" date="2016-10" db="EMBL/GenBank/DDBJ databases">
        <authorList>
            <person name="de Groot N.N."/>
        </authorList>
    </citation>
    <scope>NUCLEOTIDE SEQUENCE [LARGE SCALE GENOMIC DNA]</scope>
    <source>
        <strain evidence="1 2">AR67</strain>
    </source>
</reference>
<dbReference type="RefSeq" id="WP_074963002.1">
    <property type="nucleotide sequence ID" value="NZ_FOKQ01000039.1"/>
</dbReference>
<name>A0A1I1Q8F3_RUMAL</name>
<proteinExistence type="predicted"/>
<dbReference type="OrthoDB" id="2064349at2"/>
<accession>A0A1I1Q8F3</accession>
<gene>
    <name evidence="1" type="ORF">SAMN02910406_03211</name>
</gene>
<evidence type="ECO:0000313" key="1">
    <source>
        <dbReference type="EMBL" id="SFD14390.1"/>
    </source>
</evidence>